<dbReference type="NCBIfam" id="TIGR00361">
    <property type="entry name" value="ComEC_Rec2"/>
    <property type="match status" value="1"/>
</dbReference>
<dbReference type="InterPro" id="IPR001279">
    <property type="entry name" value="Metallo-B-lactamas"/>
</dbReference>
<name>A0A3E3J2I8_9FIRM</name>
<feature type="transmembrane region" description="Helical" evidence="6">
    <location>
        <begin position="546"/>
        <end position="564"/>
    </location>
</feature>
<dbReference type="RefSeq" id="WP_025490719.1">
    <property type="nucleotide sequence ID" value="NZ_CALBAU010000335.1"/>
</dbReference>
<evidence type="ECO:0000259" key="7">
    <source>
        <dbReference type="SMART" id="SM00849"/>
    </source>
</evidence>
<dbReference type="Pfam" id="PF00753">
    <property type="entry name" value="Lactamase_B"/>
    <property type="match status" value="1"/>
</dbReference>
<keyword evidence="2" id="KW-1003">Cell membrane</keyword>
<feature type="transmembrane region" description="Helical" evidence="6">
    <location>
        <begin position="508"/>
        <end position="526"/>
    </location>
</feature>
<evidence type="ECO:0000313" key="9">
    <source>
        <dbReference type="Proteomes" id="UP000261166"/>
    </source>
</evidence>
<dbReference type="InterPro" id="IPR004797">
    <property type="entry name" value="Competence_ComEC/Rec2"/>
</dbReference>
<evidence type="ECO:0000313" key="8">
    <source>
        <dbReference type="EMBL" id="RGE73525.1"/>
    </source>
</evidence>
<dbReference type="PANTHER" id="PTHR30619:SF1">
    <property type="entry name" value="RECOMBINATION PROTEIN 2"/>
    <property type="match status" value="1"/>
</dbReference>
<dbReference type="EMBL" id="QVLU01000003">
    <property type="protein sequence ID" value="RGE73525.1"/>
    <property type="molecule type" value="Genomic_DNA"/>
</dbReference>
<keyword evidence="5 6" id="KW-0472">Membrane</keyword>
<evidence type="ECO:0000256" key="3">
    <source>
        <dbReference type="ARBA" id="ARBA00022692"/>
    </source>
</evidence>
<dbReference type="GO" id="GO:0030420">
    <property type="term" value="P:establishment of competence for transformation"/>
    <property type="evidence" value="ECO:0007669"/>
    <property type="project" value="InterPro"/>
</dbReference>
<dbReference type="CDD" id="cd07731">
    <property type="entry name" value="ComA-like_MBL-fold"/>
    <property type="match status" value="1"/>
</dbReference>
<dbReference type="SUPFAM" id="SSF56281">
    <property type="entry name" value="Metallo-hydrolase/oxidoreductase"/>
    <property type="match status" value="1"/>
</dbReference>
<dbReference type="NCBIfam" id="TIGR00360">
    <property type="entry name" value="ComEC_N-term"/>
    <property type="match status" value="1"/>
</dbReference>
<gene>
    <name evidence="8" type="ORF">DWY69_04945</name>
</gene>
<sequence length="861" mass="94061">MRRPLCLAMLGFTAAVRIMTWIKPLPQPSPPAEDGQTAVVAGTVSDITSYMDPENGQIVHIVYLKAADALPFQGAEMQSDLKFKDPDVELIKTDSISFNTNLNNFTAAGIRAVNFSDRDLKQNITAQKEAQKQLLQEIDMQVWEKSAQEQGLPAQTLEKSAQEQGIPMRSQGGTGVMCRLQEGEVRLPEIGSRACYRGKARHFKTVTNPGEFDARAYYAGQGISMQLSQAVLTGKSEGYSGWRHALYRLRRRAGEVLENIFPQKEASVLKAMLLGEKKGMDSEIKALYQGAGISHILAISGLHISLLGMGLYRLLSRFLSRKLSGLLSCGVLFSYLVMTGFSASAARAGIMFLLYMTAKIVGRTYDMPTALSTAAALLLLENPAWLQDGGFQLSFAAAAGAAVTIPAFERMGSDAVKLFGKDKGKKNYIKMYREQQKHPVMQRLLQGFRSSFCISLTTLPVLLSVFYEWNLLSILLNVLVIPLMGILMGGTVLLVLAGSVVGGIGEPFFVFLRILALPVKGILIFYEKLCLLSEGLPGIWHAGKPELWQLLVFAAGLGLLLLLAEKIPRPAGVPAAVLLCLVFVLKPQDGMQMTMLDVGQGDCIYIRTESGKHYLYDAGSSSQKDTGTWQVIPFLKYQGVGRLEAVFVSHWDADHINGLEAVFEWAEKSGVSIGGLVLPQAHVVQDEPSRLVEMAGSYHIPVYRMAAGDLLKDGKTEFLCLHPDGRDSFTDRNTASLVVQLTLRAENGDKDFSILLTGDVDAEGEQKILASSPGLLQSCDILKTAHHGSETSTTREFLDAAAPACALISCGRNNPYGHPHKAVLERLKAARIPVFVTNECGAVTVRRRQKKITVETFLNVD</sequence>
<dbReference type="GO" id="GO:0005886">
    <property type="term" value="C:plasma membrane"/>
    <property type="evidence" value="ECO:0007669"/>
    <property type="project" value="UniProtKB-SubCell"/>
</dbReference>
<dbReference type="SMART" id="SM00849">
    <property type="entry name" value="Lactamase_B"/>
    <property type="match status" value="1"/>
</dbReference>
<keyword evidence="3 6" id="KW-0812">Transmembrane</keyword>
<evidence type="ECO:0000256" key="2">
    <source>
        <dbReference type="ARBA" id="ARBA00022475"/>
    </source>
</evidence>
<comment type="subcellular location">
    <subcellularLocation>
        <location evidence="1">Cell membrane</location>
        <topology evidence="1">Multi-pass membrane protein</topology>
    </subcellularLocation>
</comment>
<dbReference type="Proteomes" id="UP000261166">
    <property type="component" value="Unassembled WGS sequence"/>
</dbReference>
<proteinExistence type="predicted"/>
<keyword evidence="4 6" id="KW-1133">Transmembrane helix</keyword>
<dbReference type="PANTHER" id="PTHR30619">
    <property type="entry name" value="DNA INTERNALIZATION/COMPETENCE PROTEIN COMEC/REC2"/>
    <property type="match status" value="1"/>
</dbReference>
<feature type="domain" description="Metallo-beta-lactamase" evidence="7">
    <location>
        <begin position="600"/>
        <end position="812"/>
    </location>
</feature>
<protein>
    <submittedName>
        <fullName evidence="8">DNA internalization-related competence protein ComEC/Rec2</fullName>
    </submittedName>
</protein>
<accession>A0A3E3J2I8</accession>
<dbReference type="Pfam" id="PF03772">
    <property type="entry name" value="Competence"/>
    <property type="match status" value="1"/>
</dbReference>
<evidence type="ECO:0000256" key="4">
    <source>
        <dbReference type="ARBA" id="ARBA00022989"/>
    </source>
</evidence>
<dbReference type="Gene3D" id="3.60.15.10">
    <property type="entry name" value="Ribonuclease Z/Hydroxyacylglutathione hydrolase-like"/>
    <property type="match status" value="1"/>
</dbReference>
<evidence type="ECO:0000256" key="1">
    <source>
        <dbReference type="ARBA" id="ARBA00004651"/>
    </source>
</evidence>
<evidence type="ECO:0000256" key="5">
    <source>
        <dbReference type="ARBA" id="ARBA00023136"/>
    </source>
</evidence>
<feature type="transmembrane region" description="Helical" evidence="6">
    <location>
        <begin position="473"/>
        <end position="496"/>
    </location>
</feature>
<feature type="transmembrane region" description="Helical" evidence="6">
    <location>
        <begin position="292"/>
        <end position="314"/>
    </location>
</feature>
<feature type="transmembrane region" description="Helical" evidence="6">
    <location>
        <begin position="447"/>
        <end position="467"/>
    </location>
</feature>
<dbReference type="InterPro" id="IPR036866">
    <property type="entry name" value="RibonucZ/Hydroxyglut_hydro"/>
</dbReference>
<dbReference type="InterPro" id="IPR004477">
    <property type="entry name" value="ComEC_N"/>
</dbReference>
<dbReference type="OrthoDB" id="9761531at2"/>
<organism evidence="8 9">
    <name type="scientific">Eisenbergiella massiliensis</name>
    <dbReference type="NCBI Taxonomy" id="1720294"/>
    <lineage>
        <taxon>Bacteria</taxon>
        <taxon>Bacillati</taxon>
        <taxon>Bacillota</taxon>
        <taxon>Clostridia</taxon>
        <taxon>Lachnospirales</taxon>
        <taxon>Lachnospiraceae</taxon>
        <taxon>Eisenbergiella</taxon>
    </lineage>
</organism>
<reference evidence="8 9" key="1">
    <citation type="submission" date="2018-08" db="EMBL/GenBank/DDBJ databases">
        <title>A genome reference for cultivated species of the human gut microbiota.</title>
        <authorList>
            <person name="Zou Y."/>
            <person name="Xue W."/>
            <person name="Luo G."/>
        </authorList>
    </citation>
    <scope>NUCLEOTIDE SEQUENCE [LARGE SCALE GENOMIC DNA]</scope>
    <source>
        <strain evidence="8 9">AF26-4BH</strain>
    </source>
</reference>
<dbReference type="AlphaFoldDB" id="A0A3E3J2I8"/>
<dbReference type="InterPro" id="IPR035681">
    <property type="entry name" value="ComA-like_MBL"/>
</dbReference>
<dbReference type="InterPro" id="IPR052159">
    <property type="entry name" value="Competence_DNA_uptake"/>
</dbReference>
<feature type="transmembrane region" description="Helical" evidence="6">
    <location>
        <begin position="389"/>
        <end position="408"/>
    </location>
</feature>
<comment type="caution">
    <text evidence="8">The sequence shown here is derived from an EMBL/GenBank/DDBJ whole genome shotgun (WGS) entry which is preliminary data.</text>
</comment>
<evidence type="ECO:0000256" key="6">
    <source>
        <dbReference type="SAM" id="Phobius"/>
    </source>
</evidence>
<feature type="transmembrane region" description="Helical" evidence="6">
    <location>
        <begin position="571"/>
        <end position="587"/>
    </location>
</feature>
<feature type="transmembrane region" description="Helical" evidence="6">
    <location>
        <begin position="326"/>
        <end position="355"/>
    </location>
</feature>